<evidence type="ECO:0000313" key="3">
    <source>
        <dbReference type="Proteomes" id="UP000288758"/>
    </source>
</evidence>
<name>A0A410RY86_CORCK</name>
<reference evidence="2 3" key="1">
    <citation type="submission" date="2018-12" db="EMBL/GenBank/DDBJ databases">
        <title>Complete Genome Sequence of the Corallopyronin A producing Myxobacterium Corallococcus coralloides B035.</title>
        <authorList>
            <person name="Bouhired S.M."/>
            <person name="Rupp O."/>
            <person name="Blom J."/>
            <person name="Schaeberle T.F."/>
            <person name="Kehraus S."/>
            <person name="Schiefer A."/>
            <person name="Pfarr K."/>
            <person name="Goesmann A."/>
            <person name="Hoerauf A."/>
            <person name="Koenig G.M."/>
        </authorList>
    </citation>
    <scope>NUCLEOTIDE SEQUENCE [LARGE SCALE GENOMIC DNA]</scope>
    <source>
        <strain evidence="2 3">B035</strain>
    </source>
</reference>
<dbReference type="Proteomes" id="UP000288758">
    <property type="component" value="Chromosome"/>
</dbReference>
<evidence type="ECO:0000256" key="1">
    <source>
        <dbReference type="SAM" id="MobiDB-lite"/>
    </source>
</evidence>
<dbReference type="OMA" id="DEERRMP"/>
<evidence type="ECO:0000313" key="2">
    <source>
        <dbReference type="EMBL" id="QAT86924.1"/>
    </source>
</evidence>
<proteinExistence type="predicted"/>
<dbReference type="AlphaFoldDB" id="A0A410RY86"/>
<organism evidence="2 3">
    <name type="scientific">Corallococcus coralloides</name>
    <name type="common">Myxococcus coralloides</name>
    <dbReference type="NCBI Taxonomy" id="184914"/>
    <lineage>
        <taxon>Bacteria</taxon>
        <taxon>Pseudomonadati</taxon>
        <taxon>Myxococcota</taxon>
        <taxon>Myxococcia</taxon>
        <taxon>Myxococcales</taxon>
        <taxon>Cystobacterineae</taxon>
        <taxon>Myxococcaceae</taxon>
        <taxon>Corallococcus</taxon>
    </lineage>
</organism>
<feature type="region of interest" description="Disordered" evidence="1">
    <location>
        <begin position="1"/>
        <end position="75"/>
    </location>
</feature>
<feature type="compositionally biased region" description="Acidic residues" evidence="1">
    <location>
        <begin position="65"/>
        <end position="75"/>
    </location>
</feature>
<sequence length="75" mass="7935">MNHMPYESMIVGGTEPGPGRQAPAHEEVFEEPGRTPGTAEDGGLEEESHRMADGDEPGPTPGSAEGDDPDEPVRH</sequence>
<dbReference type="EMBL" id="CP034669">
    <property type="protein sequence ID" value="QAT86924.1"/>
    <property type="molecule type" value="Genomic_DNA"/>
</dbReference>
<gene>
    <name evidence="2" type="ORF">EJ065_5390</name>
</gene>
<dbReference type="RefSeq" id="WP_014398446.1">
    <property type="nucleotide sequence ID" value="NZ_CP034669.1"/>
</dbReference>
<accession>A0A410RY86</accession>
<feature type="compositionally biased region" description="Basic and acidic residues" evidence="1">
    <location>
        <begin position="23"/>
        <end position="33"/>
    </location>
</feature>
<protein>
    <submittedName>
        <fullName evidence="2">Uncharacterized protein</fullName>
    </submittedName>
</protein>